<keyword evidence="9" id="KW-0805">Transcription regulation</keyword>
<evidence type="ECO:0000256" key="4">
    <source>
        <dbReference type="ARBA" id="ARBA00022679"/>
    </source>
</evidence>
<accession>A0A127VEW3</accession>
<dbReference type="KEGG" id="pcm:AY601_2991"/>
<dbReference type="PANTHER" id="PTHR43547">
    <property type="entry name" value="TWO-COMPONENT HISTIDINE KINASE"/>
    <property type="match status" value="1"/>
</dbReference>
<sequence length="1383" mass="155680" precursor="true">MLNRVIFKRAYCLFLSAICILQAGYAQQQKINFTSLNSKDGLSSNTVNAILKDRYGLMWFATEDGLNKFDGTNFTVYKHKSDDSTGLQANDIRTLHEDKSGNLWVGSAGGSLSLYDRKKNSFINFPANTAAGLSSDIVRSICSDYTGKIWVATFNGLDVVDPVSKKVRKFSIRSKNQQVFPDKIISCLYEDRKRRMWIGTNNGLYLYNRKTTSFIFFQHSATNAASISDNYIAGIVEDRLGNLWIGTKNGLSMLLPDGKGFQNLRHKPGDSQSLSSNTITSVVANATNQLWIGTDEGLNILDITTGEITKYMPDSRNTYSLTGKFINCMYIDKQGTYWVGPFRGGINKYDNNLNLFHLKQSNIFDQRGLNGSVVTSFAGYTPDEIFVGTDGGGLNLFNRKTELFRHINMPLANGSSSAGISIMVMEMTRSKKLYIGTYSKGLFVMDTGTEKIQQFKAGNRADELNSNDIFCVKEDSKGKIWVGTNGGGVNILNSAHKVVFRYCENAKGANEAKYPINNFIRFIEEDDHGDMWIGSYGSGIAVFNPLSQKFTQYDKASGKLPNNLTLCMLKDRAGDIWVGTFSGGLSLFDRKTKQFITFSEKSGLNNATVYAIVEDLKGQIWVSTNKGISSFDRKTKKFTNYGIYNGVQNNNFVLGAGFSAADGEIFFGGAEGFNYFNPQYFKKNKNVPSVMFTDLRINNNSVKASDDGPIKDHISVAKEINLDYKQNFTLGYVSVNYTAPEQNKYSYRLEGFDKDWIEAGTSKSVSYTNLDPGDYVFHVKASNNNGLWNTAGTVINIHVKPPFWRTIYAYLFYVIVSIGSLLYSRHRGIQKLKKKFAEVQERMKADQERKETERLNDLDKLKIKFLTNLSHEFRTPLSLIMGPVDKLLLEEKGAVDSSPLVMIKRNARRLLNLVNQILDFRKMEEHELRLNSSDAELVPFIKEVLESFNDLSERKHIQLVFKSQIREFYTSFDQDKIERVLFNLLSNAFKFTPAGGTITLEVEKSDRTITEEPGIIIKVSDTGIGISADDKEKIFERFFQTDTAGTILNQGSGIGLSITKEFVKMHGGSITVQSEYGAGSCFIIYLPFLPVEPIDEIRIDFSGAVKAESKPEVLKLQETLVDPVELTSILLVEDNEDFRFYLKDSLKSFYKIYEASNGQEGWQKILAHHPQIIVSDINMPLMTGIELCCKVKSDKRTNHIPIILLTALTGEDEQIRGLKTGANDYLTKPFNFEILNNKIKNLLFLNRTLKDTYTKQIKVQAPELLIELHSDKLLNKVVLYIEENLTNPKLSVEDLSKHVGMSRGTLYYKILELTGLSPVEYIRSVKLDKAIVLLEKSDLNVSQIAYMVGFATPTYFAKAFKAKFSIQPSEFKNLKRKAEVVGH</sequence>
<dbReference type="GO" id="GO:0005524">
    <property type="term" value="F:ATP binding"/>
    <property type="evidence" value="ECO:0007669"/>
    <property type="project" value="UniProtKB-KW"/>
</dbReference>
<evidence type="ECO:0000256" key="2">
    <source>
        <dbReference type="ARBA" id="ARBA00012438"/>
    </source>
</evidence>
<evidence type="ECO:0000256" key="12">
    <source>
        <dbReference type="SAM" id="SignalP"/>
    </source>
</evidence>
<keyword evidence="5" id="KW-0547">Nucleotide-binding</keyword>
<dbReference type="InterPro" id="IPR001789">
    <property type="entry name" value="Sig_transdc_resp-reg_receiver"/>
</dbReference>
<evidence type="ECO:0000256" key="7">
    <source>
        <dbReference type="ARBA" id="ARBA00022840"/>
    </source>
</evidence>
<dbReference type="Pfam" id="PF07495">
    <property type="entry name" value="Y_Y_Y"/>
    <property type="match status" value="1"/>
</dbReference>
<dbReference type="InterPro" id="IPR018060">
    <property type="entry name" value="HTH_AraC"/>
</dbReference>
<dbReference type="GO" id="GO:0000155">
    <property type="term" value="F:phosphorelay sensor kinase activity"/>
    <property type="evidence" value="ECO:0007669"/>
    <property type="project" value="InterPro"/>
</dbReference>
<dbReference type="InterPro" id="IPR011123">
    <property type="entry name" value="Y_Y_Y"/>
</dbReference>
<dbReference type="Pfam" id="PF07494">
    <property type="entry name" value="Reg_prop"/>
    <property type="match status" value="7"/>
</dbReference>
<evidence type="ECO:0000256" key="11">
    <source>
        <dbReference type="PROSITE-ProRule" id="PRU00169"/>
    </source>
</evidence>
<evidence type="ECO:0000256" key="5">
    <source>
        <dbReference type="ARBA" id="ARBA00022741"/>
    </source>
</evidence>
<dbReference type="CDD" id="cd00146">
    <property type="entry name" value="PKD"/>
    <property type="match status" value="1"/>
</dbReference>
<dbReference type="Pfam" id="PF00072">
    <property type="entry name" value="Response_reg"/>
    <property type="match status" value="1"/>
</dbReference>
<dbReference type="PATRIC" id="fig|188932.3.peg.3120"/>
<dbReference type="SUPFAM" id="SSF46689">
    <property type="entry name" value="Homeodomain-like"/>
    <property type="match status" value="1"/>
</dbReference>
<dbReference type="SMART" id="SM00448">
    <property type="entry name" value="REC"/>
    <property type="match status" value="1"/>
</dbReference>
<feature type="domain" description="Histidine kinase" evidence="14">
    <location>
        <begin position="868"/>
        <end position="1090"/>
    </location>
</feature>
<evidence type="ECO:0000259" key="15">
    <source>
        <dbReference type="PROSITE" id="PS50110"/>
    </source>
</evidence>
<dbReference type="OrthoDB" id="9809670at2"/>
<protein>
    <recommendedName>
        <fullName evidence="2">histidine kinase</fullName>
        <ecNumber evidence="2">2.7.13.3</ecNumber>
    </recommendedName>
</protein>
<dbReference type="Gene3D" id="3.40.50.2300">
    <property type="match status" value="1"/>
</dbReference>
<dbReference type="CDD" id="cd16922">
    <property type="entry name" value="HATPase_EvgS-ArcB-TorS-like"/>
    <property type="match status" value="1"/>
</dbReference>
<dbReference type="Gene3D" id="1.10.287.130">
    <property type="match status" value="1"/>
</dbReference>
<dbReference type="Pfam" id="PF00512">
    <property type="entry name" value="HisKA"/>
    <property type="match status" value="1"/>
</dbReference>
<dbReference type="InterPro" id="IPR009057">
    <property type="entry name" value="Homeodomain-like_sf"/>
</dbReference>
<evidence type="ECO:0000256" key="8">
    <source>
        <dbReference type="ARBA" id="ARBA00023012"/>
    </source>
</evidence>
<evidence type="ECO:0000259" key="14">
    <source>
        <dbReference type="PROSITE" id="PS50109"/>
    </source>
</evidence>
<dbReference type="SUPFAM" id="SSF47384">
    <property type="entry name" value="Homodimeric domain of signal transducing histidine kinase"/>
    <property type="match status" value="1"/>
</dbReference>
<dbReference type="InterPro" id="IPR003594">
    <property type="entry name" value="HATPase_dom"/>
</dbReference>
<dbReference type="PROSITE" id="PS01124">
    <property type="entry name" value="HTH_ARAC_FAMILY_2"/>
    <property type="match status" value="1"/>
</dbReference>
<feature type="domain" description="HTH araC/xylS-type" evidence="13">
    <location>
        <begin position="1275"/>
        <end position="1374"/>
    </location>
</feature>
<keyword evidence="17" id="KW-1185">Reference proteome</keyword>
<dbReference type="InterPro" id="IPR004358">
    <property type="entry name" value="Sig_transdc_His_kin-like_C"/>
</dbReference>
<dbReference type="Pfam" id="PF12833">
    <property type="entry name" value="HTH_18"/>
    <property type="match status" value="1"/>
</dbReference>
<feature type="modified residue" description="4-aspartylphosphate" evidence="11">
    <location>
        <position position="1176"/>
    </location>
</feature>
<reference evidence="16 17" key="1">
    <citation type="submission" date="2016-03" db="EMBL/GenBank/DDBJ databases">
        <title>Complete genome sequence of Pedobacter cryoconitis PAMC 27485.</title>
        <authorList>
            <person name="Lee J."/>
            <person name="Kim O.-S."/>
        </authorList>
    </citation>
    <scope>NUCLEOTIDE SEQUENCE [LARGE SCALE GENOMIC DNA]</scope>
    <source>
        <strain evidence="16 17">PAMC 27485</strain>
    </source>
</reference>
<evidence type="ECO:0000313" key="16">
    <source>
        <dbReference type="EMBL" id="AMP99865.1"/>
    </source>
</evidence>
<dbReference type="InterPro" id="IPR011006">
    <property type="entry name" value="CheY-like_superfamily"/>
</dbReference>
<evidence type="ECO:0000256" key="3">
    <source>
        <dbReference type="ARBA" id="ARBA00022553"/>
    </source>
</evidence>
<keyword evidence="7" id="KW-0067">ATP-binding</keyword>
<keyword evidence="6" id="KW-0418">Kinase</keyword>
<dbReference type="EMBL" id="CP014504">
    <property type="protein sequence ID" value="AMP99865.1"/>
    <property type="molecule type" value="Genomic_DNA"/>
</dbReference>
<dbReference type="InterPro" id="IPR036097">
    <property type="entry name" value="HisK_dim/P_sf"/>
</dbReference>
<evidence type="ECO:0000256" key="9">
    <source>
        <dbReference type="ARBA" id="ARBA00023015"/>
    </source>
</evidence>
<dbReference type="CDD" id="cd00082">
    <property type="entry name" value="HisKA"/>
    <property type="match status" value="1"/>
</dbReference>
<evidence type="ECO:0000256" key="1">
    <source>
        <dbReference type="ARBA" id="ARBA00000085"/>
    </source>
</evidence>
<dbReference type="InterPro" id="IPR013783">
    <property type="entry name" value="Ig-like_fold"/>
</dbReference>
<dbReference type="Gene3D" id="2.60.40.10">
    <property type="entry name" value="Immunoglobulins"/>
    <property type="match status" value="1"/>
</dbReference>
<dbReference type="Pfam" id="PF02518">
    <property type="entry name" value="HATPase_c"/>
    <property type="match status" value="1"/>
</dbReference>
<dbReference type="SUPFAM" id="SSF63829">
    <property type="entry name" value="Calcium-dependent phosphotriesterase"/>
    <property type="match status" value="3"/>
</dbReference>
<dbReference type="InterPro" id="IPR011110">
    <property type="entry name" value="Reg_prop"/>
</dbReference>
<dbReference type="GO" id="GO:0003700">
    <property type="term" value="F:DNA-binding transcription factor activity"/>
    <property type="evidence" value="ECO:0007669"/>
    <property type="project" value="InterPro"/>
</dbReference>
<dbReference type="SMART" id="SM00388">
    <property type="entry name" value="HisKA"/>
    <property type="match status" value="1"/>
</dbReference>
<comment type="catalytic activity">
    <reaction evidence="1">
        <text>ATP + protein L-histidine = ADP + protein N-phospho-L-histidine.</text>
        <dbReference type="EC" id="2.7.13.3"/>
    </reaction>
</comment>
<keyword evidence="10" id="KW-0804">Transcription</keyword>
<feature type="domain" description="Response regulatory" evidence="15">
    <location>
        <begin position="1128"/>
        <end position="1243"/>
    </location>
</feature>
<keyword evidence="3 11" id="KW-0597">Phosphoprotein</keyword>
<evidence type="ECO:0000313" key="17">
    <source>
        <dbReference type="Proteomes" id="UP000071561"/>
    </source>
</evidence>
<dbReference type="SUPFAM" id="SSF55874">
    <property type="entry name" value="ATPase domain of HSP90 chaperone/DNA topoisomerase II/histidine kinase"/>
    <property type="match status" value="1"/>
</dbReference>
<evidence type="ECO:0000256" key="6">
    <source>
        <dbReference type="ARBA" id="ARBA00022777"/>
    </source>
</evidence>
<dbReference type="SMART" id="SM00342">
    <property type="entry name" value="HTH_ARAC"/>
    <property type="match status" value="1"/>
</dbReference>
<dbReference type="FunFam" id="2.60.40.10:FF:000791">
    <property type="entry name" value="Two-component system sensor histidine kinase/response regulator"/>
    <property type="match status" value="1"/>
</dbReference>
<evidence type="ECO:0000259" key="13">
    <source>
        <dbReference type="PROSITE" id="PS01124"/>
    </source>
</evidence>
<evidence type="ECO:0000256" key="10">
    <source>
        <dbReference type="ARBA" id="ARBA00023163"/>
    </source>
</evidence>
<organism evidence="16 17">
    <name type="scientific">Pedobacter cryoconitis</name>
    <dbReference type="NCBI Taxonomy" id="188932"/>
    <lineage>
        <taxon>Bacteria</taxon>
        <taxon>Pseudomonadati</taxon>
        <taxon>Bacteroidota</taxon>
        <taxon>Sphingobacteriia</taxon>
        <taxon>Sphingobacteriales</taxon>
        <taxon>Sphingobacteriaceae</taxon>
        <taxon>Pedobacter</taxon>
    </lineage>
</organism>
<dbReference type="Gene3D" id="1.10.10.60">
    <property type="entry name" value="Homeodomain-like"/>
    <property type="match status" value="2"/>
</dbReference>
<dbReference type="PROSITE" id="PS50110">
    <property type="entry name" value="RESPONSE_REGULATORY"/>
    <property type="match status" value="1"/>
</dbReference>
<dbReference type="InterPro" id="IPR036890">
    <property type="entry name" value="HATPase_C_sf"/>
</dbReference>
<dbReference type="PRINTS" id="PR00344">
    <property type="entry name" value="BCTRLSENSOR"/>
</dbReference>
<dbReference type="Gene3D" id="3.30.565.10">
    <property type="entry name" value="Histidine kinase-like ATPase, C-terminal domain"/>
    <property type="match status" value="1"/>
</dbReference>
<feature type="signal peptide" evidence="12">
    <location>
        <begin position="1"/>
        <end position="23"/>
    </location>
</feature>
<dbReference type="FunFam" id="3.30.565.10:FF:000037">
    <property type="entry name" value="Hybrid sensor histidine kinase/response regulator"/>
    <property type="match status" value="1"/>
</dbReference>
<dbReference type="FunFam" id="1.10.287.130:FF:000045">
    <property type="entry name" value="Two-component system sensor histidine kinase/response regulator"/>
    <property type="match status" value="1"/>
</dbReference>
<keyword evidence="4" id="KW-0808">Transferase</keyword>
<proteinExistence type="predicted"/>
<keyword evidence="8" id="KW-0902">Two-component regulatory system</keyword>
<name>A0A127VEW3_9SPHI</name>
<dbReference type="SUPFAM" id="SSF52172">
    <property type="entry name" value="CheY-like"/>
    <property type="match status" value="1"/>
</dbReference>
<dbReference type="GO" id="GO:0043565">
    <property type="term" value="F:sequence-specific DNA binding"/>
    <property type="evidence" value="ECO:0007669"/>
    <property type="project" value="InterPro"/>
</dbReference>
<dbReference type="InterPro" id="IPR015943">
    <property type="entry name" value="WD40/YVTN_repeat-like_dom_sf"/>
</dbReference>
<dbReference type="InterPro" id="IPR003661">
    <property type="entry name" value="HisK_dim/P_dom"/>
</dbReference>
<feature type="chain" id="PRO_5007280522" description="histidine kinase" evidence="12">
    <location>
        <begin position="24"/>
        <end position="1383"/>
    </location>
</feature>
<dbReference type="PANTHER" id="PTHR43547:SF2">
    <property type="entry name" value="HYBRID SIGNAL TRANSDUCTION HISTIDINE KINASE C"/>
    <property type="match status" value="1"/>
</dbReference>
<dbReference type="Proteomes" id="UP000071561">
    <property type="component" value="Chromosome"/>
</dbReference>
<dbReference type="Gene3D" id="2.130.10.10">
    <property type="entry name" value="YVTN repeat-like/Quinoprotein amine dehydrogenase"/>
    <property type="match status" value="2"/>
</dbReference>
<keyword evidence="12" id="KW-0732">Signal</keyword>
<dbReference type="CDD" id="cd17574">
    <property type="entry name" value="REC_OmpR"/>
    <property type="match status" value="1"/>
</dbReference>
<gene>
    <name evidence="16" type="ORF">AY601_2991</name>
</gene>
<dbReference type="EC" id="2.7.13.3" evidence="2"/>
<dbReference type="SMART" id="SM00387">
    <property type="entry name" value="HATPase_c"/>
    <property type="match status" value="1"/>
</dbReference>
<dbReference type="InterPro" id="IPR005467">
    <property type="entry name" value="His_kinase_dom"/>
</dbReference>
<dbReference type="RefSeq" id="WP_068402406.1">
    <property type="nucleotide sequence ID" value="NZ_CP014504.1"/>
</dbReference>
<dbReference type="PROSITE" id="PS50109">
    <property type="entry name" value="HIS_KIN"/>
    <property type="match status" value="1"/>
</dbReference>